<feature type="transmembrane region" description="Helical" evidence="1">
    <location>
        <begin position="26"/>
        <end position="47"/>
    </location>
</feature>
<organism evidence="2 3">
    <name type="scientific">Ancylomarina longa</name>
    <dbReference type="NCBI Taxonomy" id="2487017"/>
    <lineage>
        <taxon>Bacteria</taxon>
        <taxon>Pseudomonadati</taxon>
        <taxon>Bacteroidota</taxon>
        <taxon>Bacteroidia</taxon>
        <taxon>Marinilabiliales</taxon>
        <taxon>Marinifilaceae</taxon>
        <taxon>Ancylomarina</taxon>
    </lineage>
</organism>
<evidence type="ECO:0000313" key="2">
    <source>
        <dbReference type="EMBL" id="RUT77787.1"/>
    </source>
</evidence>
<name>A0A434ATV7_9BACT</name>
<gene>
    <name evidence="2" type="ORF">DLK05_11330</name>
</gene>
<accession>A0A434ATV7</accession>
<dbReference type="AlphaFoldDB" id="A0A434ATV7"/>
<keyword evidence="1" id="KW-1133">Transmembrane helix</keyword>
<protein>
    <submittedName>
        <fullName evidence="2">Uncharacterized protein</fullName>
    </submittedName>
</protein>
<keyword evidence="3" id="KW-1185">Reference proteome</keyword>
<sequence>MKLYNGAVKIYNGEEIFYNRPVPSLIPIWILLLRSILFLKPILRFLFPDRMKHASLLRS</sequence>
<evidence type="ECO:0000256" key="1">
    <source>
        <dbReference type="SAM" id="Phobius"/>
    </source>
</evidence>
<dbReference type="Proteomes" id="UP000282985">
    <property type="component" value="Unassembled WGS sequence"/>
</dbReference>
<reference evidence="2 3" key="1">
    <citation type="submission" date="2018-11" db="EMBL/GenBank/DDBJ databases">
        <title>Parancylomarina longa gen. nov., sp. nov., isolated from sediments of southern Okinawa.</title>
        <authorList>
            <person name="Fu T."/>
        </authorList>
    </citation>
    <scope>NUCLEOTIDE SEQUENCE [LARGE SCALE GENOMIC DNA]</scope>
    <source>
        <strain evidence="2 3">T3-2 S1-C</strain>
    </source>
</reference>
<keyword evidence="1" id="KW-0472">Membrane</keyword>
<comment type="caution">
    <text evidence="2">The sequence shown here is derived from an EMBL/GenBank/DDBJ whole genome shotgun (WGS) entry which is preliminary data.</text>
</comment>
<proteinExistence type="predicted"/>
<dbReference type="EMBL" id="RJJX01000015">
    <property type="protein sequence ID" value="RUT77787.1"/>
    <property type="molecule type" value="Genomic_DNA"/>
</dbReference>
<evidence type="ECO:0000313" key="3">
    <source>
        <dbReference type="Proteomes" id="UP000282985"/>
    </source>
</evidence>
<keyword evidence="1" id="KW-0812">Transmembrane</keyword>